<evidence type="ECO:0000313" key="1">
    <source>
        <dbReference type="EMBL" id="RDU95635.1"/>
    </source>
</evidence>
<organism evidence="1 2">
    <name type="scientific">Trinickia dinghuensis</name>
    <dbReference type="NCBI Taxonomy" id="2291023"/>
    <lineage>
        <taxon>Bacteria</taxon>
        <taxon>Pseudomonadati</taxon>
        <taxon>Pseudomonadota</taxon>
        <taxon>Betaproteobacteria</taxon>
        <taxon>Burkholderiales</taxon>
        <taxon>Burkholderiaceae</taxon>
        <taxon>Trinickia</taxon>
    </lineage>
</organism>
<proteinExistence type="predicted"/>
<dbReference type="AlphaFoldDB" id="A0A3D8JSC1"/>
<evidence type="ECO:0000313" key="2">
    <source>
        <dbReference type="Proteomes" id="UP000256838"/>
    </source>
</evidence>
<keyword evidence="2" id="KW-1185">Reference proteome</keyword>
<comment type="caution">
    <text evidence="1">The sequence shown here is derived from an EMBL/GenBank/DDBJ whole genome shotgun (WGS) entry which is preliminary data.</text>
</comment>
<sequence>MLPEEGARCQGQKGLDDHIPASFVDTACSIKHSRKVDRLTRFKIAGAKGRELKLTRMGACL</sequence>
<protein>
    <submittedName>
        <fullName evidence="1">Uncharacterized protein</fullName>
    </submittedName>
</protein>
<dbReference type="Proteomes" id="UP000256838">
    <property type="component" value="Unassembled WGS sequence"/>
</dbReference>
<reference evidence="1 2" key="1">
    <citation type="submission" date="2018-08" db="EMBL/GenBank/DDBJ databases">
        <title>Paraburkholderia sp. DHOM06 isolated from forest soil.</title>
        <authorList>
            <person name="Gao Z.-H."/>
            <person name="Qiu L.-H."/>
        </authorList>
    </citation>
    <scope>NUCLEOTIDE SEQUENCE [LARGE SCALE GENOMIC DNA]</scope>
    <source>
        <strain evidence="1 2">DHOM06</strain>
    </source>
</reference>
<dbReference type="EMBL" id="QRGA01000018">
    <property type="protein sequence ID" value="RDU95635.1"/>
    <property type="molecule type" value="Genomic_DNA"/>
</dbReference>
<name>A0A3D8JSC1_9BURK</name>
<gene>
    <name evidence="1" type="ORF">DWV00_27300</name>
</gene>
<accession>A0A3D8JSC1</accession>